<feature type="domain" description="Ig-like" evidence="11">
    <location>
        <begin position="6"/>
        <end position="133"/>
    </location>
</feature>
<evidence type="ECO:0000256" key="6">
    <source>
        <dbReference type="ARBA" id="ARBA00023136"/>
    </source>
</evidence>
<dbReference type="GO" id="GO:0006955">
    <property type="term" value="P:immune response"/>
    <property type="evidence" value="ECO:0007669"/>
    <property type="project" value="TreeGrafter"/>
</dbReference>
<keyword evidence="5" id="KW-1133">Transmembrane helix</keyword>
<dbReference type="PANTHER" id="PTHR25466:SF14">
    <property type="entry name" value="BUTYROPHILIN SUBFAMILY 2 MEMBER A2-LIKE-RELATED"/>
    <property type="match status" value="1"/>
</dbReference>
<keyword evidence="7" id="KW-1015">Disulfide bond</keyword>
<dbReference type="Bgee" id="ENSPREG00000005866">
    <property type="expression patterns" value="Expressed in caudal fin"/>
</dbReference>
<keyword evidence="10" id="KW-0393">Immunoglobulin domain</keyword>
<evidence type="ECO:0000259" key="11">
    <source>
        <dbReference type="PROSITE" id="PS50835"/>
    </source>
</evidence>
<dbReference type="SUPFAM" id="SSF48726">
    <property type="entry name" value="Immunoglobulin"/>
    <property type="match status" value="1"/>
</dbReference>
<evidence type="ECO:0000256" key="3">
    <source>
        <dbReference type="ARBA" id="ARBA00022692"/>
    </source>
</evidence>
<evidence type="ECO:0000313" key="12">
    <source>
        <dbReference type="Ensembl" id="ENSPREP00000008575.1"/>
    </source>
</evidence>
<keyword evidence="6" id="KW-0472">Membrane</keyword>
<dbReference type="OMA" id="TCLHINE"/>
<protein>
    <recommendedName>
        <fullName evidence="11">Ig-like domain-containing protein</fullName>
    </recommendedName>
</protein>
<keyword evidence="8" id="KW-0675">Receptor</keyword>
<dbReference type="InterPro" id="IPR007110">
    <property type="entry name" value="Ig-like_dom"/>
</dbReference>
<organism evidence="12 13">
    <name type="scientific">Poecilia reticulata</name>
    <name type="common">Guppy</name>
    <name type="synonym">Acanthophacelus reticulatus</name>
    <dbReference type="NCBI Taxonomy" id="8081"/>
    <lineage>
        <taxon>Eukaryota</taxon>
        <taxon>Metazoa</taxon>
        <taxon>Chordata</taxon>
        <taxon>Craniata</taxon>
        <taxon>Vertebrata</taxon>
        <taxon>Euteleostomi</taxon>
        <taxon>Actinopterygii</taxon>
        <taxon>Neopterygii</taxon>
        <taxon>Teleostei</taxon>
        <taxon>Neoteleostei</taxon>
        <taxon>Acanthomorphata</taxon>
        <taxon>Ovalentaria</taxon>
        <taxon>Atherinomorphae</taxon>
        <taxon>Cyprinodontiformes</taxon>
        <taxon>Poeciliidae</taxon>
        <taxon>Poeciliinae</taxon>
        <taxon>Poecilia</taxon>
    </lineage>
</organism>
<accession>A0A3P9NG59</accession>
<keyword evidence="9" id="KW-0325">Glycoprotein</keyword>
<dbReference type="InterPro" id="IPR013783">
    <property type="entry name" value="Ig-like_fold"/>
</dbReference>
<evidence type="ECO:0000313" key="13">
    <source>
        <dbReference type="Proteomes" id="UP000242638"/>
    </source>
</evidence>
<dbReference type="PANTHER" id="PTHR25466">
    <property type="entry name" value="T-LYMPHOCYTE ACTIVATION ANTIGEN"/>
    <property type="match status" value="1"/>
</dbReference>
<dbReference type="InterPro" id="IPR036179">
    <property type="entry name" value="Ig-like_dom_sf"/>
</dbReference>
<reference evidence="13" key="1">
    <citation type="submission" date="2013-11" db="EMBL/GenBank/DDBJ databases">
        <title>The genomic landscape of the Guanapo guppy.</title>
        <authorList>
            <person name="Kuenstner A."/>
            <person name="Dreyer C."/>
        </authorList>
    </citation>
    <scope>NUCLEOTIDE SEQUENCE</scope>
    <source>
        <strain evidence="13">Guanapo</strain>
    </source>
</reference>
<dbReference type="GO" id="GO:0042130">
    <property type="term" value="P:negative regulation of T cell proliferation"/>
    <property type="evidence" value="ECO:0007669"/>
    <property type="project" value="TreeGrafter"/>
</dbReference>
<evidence type="ECO:0000256" key="9">
    <source>
        <dbReference type="ARBA" id="ARBA00023180"/>
    </source>
</evidence>
<keyword evidence="3" id="KW-0812">Transmembrane</keyword>
<evidence type="ECO:0000256" key="2">
    <source>
        <dbReference type="ARBA" id="ARBA00022475"/>
    </source>
</evidence>
<dbReference type="GO" id="GO:0009897">
    <property type="term" value="C:external side of plasma membrane"/>
    <property type="evidence" value="ECO:0007669"/>
    <property type="project" value="TreeGrafter"/>
</dbReference>
<dbReference type="InterPro" id="IPR051713">
    <property type="entry name" value="T-cell_Activation_Regulation"/>
</dbReference>
<dbReference type="GO" id="GO:0007166">
    <property type="term" value="P:cell surface receptor signaling pathway"/>
    <property type="evidence" value="ECO:0007669"/>
    <property type="project" value="TreeGrafter"/>
</dbReference>
<dbReference type="GO" id="GO:0031295">
    <property type="term" value="P:T cell costimulation"/>
    <property type="evidence" value="ECO:0007669"/>
    <property type="project" value="TreeGrafter"/>
</dbReference>
<proteinExistence type="predicted"/>
<dbReference type="Proteomes" id="UP000242638">
    <property type="component" value="Unassembled WGS sequence"/>
</dbReference>
<dbReference type="GO" id="GO:0071222">
    <property type="term" value="P:cellular response to lipopolysaccharide"/>
    <property type="evidence" value="ECO:0007669"/>
    <property type="project" value="TreeGrafter"/>
</dbReference>
<dbReference type="GO" id="GO:0042102">
    <property type="term" value="P:positive regulation of T cell proliferation"/>
    <property type="evidence" value="ECO:0007669"/>
    <property type="project" value="TreeGrafter"/>
</dbReference>
<name>A0A3P9NG59_POERE</name>
<dbReference type="GeneTree" id="ENSGT01150000287988"/>
<keyword evidence="2" id="KW-1003">Cell membrane</keyword>
<sequence length="163" mass="18646">MAVKIPITSHIFIKLPCCFCMNKNLCFDFSGTEKISCKEDEDVILPCSFKETLTTKRFDWKKDGKDVLLYDNGKVHILSPDEQFSHRVSHFPDQLNSGNASISIKKAQVSDRGNYTCLNIDSAKSYTIELTVGEFFYVFMENLKTLKQHNITPSKSNFCEIKL</sequence>
<reference evidence="12" key="3">
    <citation type="submission" date="2025-09" db="UniProtKB">
        <authorList>
            <consortium name="Ensembl"/>
        </authorList>
    </citation>
    <scope>IDENTIFICATION</scope>
    <source>
        <strain evidence="12">Guanapo</strain>
    </source>
</reference>
<comment type="subcellular location">
    <subcellularLocation>
        <location evidence="1">Cell membrane</location>
        <topology evidence="1">Single-pass type I membrane protein</topology>
    </subcellularLocation>
</comment>
<evidence type="ECO:0000256" key="8">
    <source>
        <dbReference type="ARBA" id="ARBA00023170"/>
    </source>
</evidence>
<evidence type="ECO:0000256" key="5">
    <source>
        <dbReference type="ARBA" id="ARBA00022989"/>
    </source>
</evidence>
<dbReference type="InterPro" id="IPR013106">
    <property type="entry name" value="Ig_V-set"/>
</dbReference>
<reference evidence="12" key="2">
    <citation type="submission" date="2025-08" db="UniProtKB">
        <authorList>
            <consortium name="Ensembl"/>
        </authorList>
    </citation>
    <scope>IDENTIFICATION</scope>
    <source>
        <strain evidence="12">Guanapo</strain>
    </source>
</reference>
<evidence type="ECO:0000256" key="7">
    <source>
        <dbReference type="ARBA" id="ARBA00023157"/>
    </source>
</evidence>
<dbReference type="Pfam" id="PF07686">
    <property type="entry name" value="V-set"/>
    <property type="match status" value="1"/>
</dbReference>
<dbReference type="Ensembl" id="ENSPRET00000008677.1">
    <property type="protein sequence ID" value="ENSPREP00000008575.1"/>
    <property type="gene ID" value="ENSPREG00000005866.1"/>
</dbReference>
<evidence type="ECO:0000256" key="10">
    <source>
        <dbReference type="ARBA" id="ARBA00023319"/>
    </source>
</evidence>
<keyword evidence="4" id="KW-0732">Signal</keyword>
<evidence type="ECO:0000256" key="1">
    <source>
        <dbReference type="ARBA" id="ARBA00004251"/>
    </source>
</evidence>
<dbReference type="AlphaFoldDB" id="A0A3P9NG59"/>
<dbReference type="PROSITE" id="PS50835">
    <property type="entry name" value="IG_LIKE"/>
    <property type="match status" value="1"/>
</dbReference>
<keyword evidence="13" id="KW-1185">Reference proteome</keyword>
<evidence type="ECO:0000256" key="4">
    <source>
        <dbReference type="ARBA" id="ARBA00022729"/>
    </source>
</evidence>
<dbReference type="Gene3D" id="2.60.40.10">
    <property type="entry name" value="Immunoglobulins"/>
    <property type="match status" value="1"/>
</dbReference>